<dbReference type="EMBL" id="BMJH01000001">
    <property type="protein sequence ID" value="GGC61999.1"/>
    <property type="molecule type" value="Genomic_DNA"/>
</dbReference>
<evidence type="ECO:0000313" key="3">
    <source>
        <dbReference type="EMBL" id="GGC61999.1"/>
    </source>
</evidence>
<reference evidence="3" key="1">
    <citation type="journal article" date="2014" name="Int. J. Syst. Evol. Microbiol.">
        <title>Complete genome sequence of Corynebacterium casei LMG S-19264T (=DSM 44701T), isolated from a smear-ripened cheese.</title>
        <authorList>
            <consortium name="US DOE Joint Genome Institute (JGI-PGF)"/>
            <person name="Walter F."/>
            <person name="Albersmeier A."/>
            <person name="Kalinowski J."/>
            <person name="Ruckert C."/>
        </authorList>
    </citation>
    <scope>NUCLEOTIDE SEQUENCE</scope>
    <source>
        <strain evidence="3">CGMCC 1.15478</strain>
    </source>
</reference>
<keyword evidence="2" id="KW-0812">Transmembrane</keyword>
<feature type="transmembrane region" description="Helical" evidence="2">
    <location>
        <begin position="246"/>
        <end position="268"/>
    </location>
</feature>
<evidence type="ECO:0000256" key="2">
    <source>
        <dbReference type="SAM" id="Phobius"/>
    </source>
</evidence>
<feature type="transmembrane region" description="Helical" evidence="2">
    <location>
        <begin position="127"/>
        <end position="151"/>
    </location>
</feature>
<evidence type="ECO:0008006" key="5">
    <source>
        <dbReference type="Google" id="ProtNLM"/>
    </source>
</evidence>
<feature type="compositionally biased region" description="Basic and acidic residues" evidence="1">
    <location>
        <begin position="284"/>
        <end position="302"/>
    </location>
</feature>
<name>A0A916XBM9_9ACTN</name>
<organism evidence="3 4">
    <name type="scientific">Hoyosella rhizosphaerae</name>
    <dbReference type="NCBI Taxonomy" id="1755582"/>
    <lineage>
        <taxon>Bacteria</taxon>
        <taxon>Bacillati</taxon>
        <taxon>Actinomycetota</taxon>
        <taxon>Actinomycetes</taxon>
        <taxon>Mycobacteriales</taxon>
        <taxon>Hoyosellaceae</taxon>
        <taxon>Hoyosella</taxon>
    </lineage>
</organism>
<reference evidence="3" key="2">
    <citation type="submission" date="2020-09" db="EMBL/GenBank/DDBJ databases">
        <authorList>
            <person name="Sun Q."/>
            <person name="Zhou Y."/>
        </authorList>
    </citation>
    <scope>NUCLEOTIDE SEQUENCE</scope>
    <source>
        <strain evidence="3">CGMCC 1.15478</strain>
    </source>
</reference>
<proteinExistence type="predicted"/>
<keyword evidence="2" id="KW-0472">Membrane</keyword>
<feature type="region of interest" description="Disordered" evidence="1">
    <location>
        <begin position="283"/>
        <end position="302"/>
    </location>
</feature>
<dbReference type="RefSeq" id="WP_188671714.1">
    <property type="nucleotide sequence ID" value="NZ_BMJH01000001.1"/>
</dbReference>
<keyword evidence="4" id="KW-1185">Reference proteome</keyword>
<protein>
    <recommendedName>
        <fullName evidence="5">DUF2267 domain-containing protein</fullName>
    </recommendedName>
</protein>
<sequence>MDSEITQWDVTVRTRSFPLNDNGEILLSDAASSDKEDADFDIVVGVTELPRLTSDGPAALDMTPDADIALISLPGLGPLGLRSKLAQEIRTILQAEPPLQQTTQMVRFPAMLRLLLGMVRVNRPWRLVPSLSSAMAAAGATAAFGVFYSSIWEMATALSPLRLSLITAMSITAMTLWLIIYNRLWDSPRHHGSRVNALVYNVATVLTLVAGVGLMYLGLYLATFAAALTVISWDFLGATLGEPAALAHYATLAWLATSMGTVAGALGSSAEDTIAIQRAAFGNREQERRQAQESRENDHARR</sequence>
<feature type="transmembrane region" description="Helical" evidence="2">
    <location>
        <begin position="197"/>
        <end position="226"/>
    </location>
</feature>
<accession>A0A916XBM9</accession>
<feature type="transmembrane region" description="Helical" evidence="2">
    <location>
        <begin position="163"/>
        <end position="185"/>
    </location>
</feature>
<comment type="caution">
    <text evidence="3">The sequence shown here is derived from an EMBL/GenBank/DDBJ whole genome shotgun (WGS) entry which is preliminary data.</text>
</comment>
<keyword evidence="2" id="KW-1133">Transmembrane helix</keyword>
<gene>
    <name evidence="3" type="ORF">GCM10011410_13080</name>
</gene>
<dbReference type="Proteomes" id="UP000641514">
    <property type="component" value="Unassembled WGS sequence"/>
</dbReference>
<evidence type="ECO:0000256" key="1">
    <source>
        <dbReference type="SAM" id="MobiDB-lite"/>
    </source>
</evidence>
<evidence type="ECO:0000313" key="4">
    <source>
        <dbReference type="Proteomes" id="UP000641514"/>
    </source>
</evidence>
<dbReference type="AlphaFoldDB" id="A0A916XBM9"/>